<dbReference type="InterPro" id="IPR041657">
    <property type="entry name" value="HTH_17"/>
</dbReference>
<protein>
    <submittedName>
        <fullName evidence="3">Helix-turn-helix domain-containing protein</fullName>
    </submittedName>
</protein>
<dbReference type="EMBL" id="JBHSQI010000005">
    <property type="protein sequence ID" value="MFC6154047.1"/>
    <property type="molecule type" value="Genomic_DNA"/>
</dbReference>
<evidence type="ECO:0000259" key="2">
    <source>
        <dbReference type="Pfam" id="PF12728"/>
    </source>
</evidence>
<evidence type="ECO:0000313" key="3">
    <source>
        <dbReference type="EMBL" id="MFC6154047.1"/>
    </source>
</evidence>
<evidence type="ECO:0000256" key="1">
    <source>
        <dbReference type="SAM" id="MobiDB-lite"/>
    </source>
</evidence>
<keyword evidence="4" id="KW-1185">Reference proteome</keyword>
<dbReference type="Proteomes" id="UP001596098">
    <property type="component" value="Unassembled WGS sequence"/>
</dbReference>
<accession>A0ABW1QYI7</accession>
<gene>
    <name evidence="3" type="ORF">ACFPWU_10290</name>
</gene>
<dbReference type="RefSeq" id="WP_128316351.1">
    <property type="nucleotide sequence ID" value="NZ_JBHSQI010000005.1"/>
</dbReference>
<organism evidence="3 4">
    <name type="scientific">Nocardioides yefusunii</name>
    <dbReference type="NCBI Taxonomy" id="2500546"/>
    <lineage>
        <taxon>Bacteria</taxon>
        <taxon>Bacillati</taxon>
        <taxon>Actinomycetota</taxon>
        <taxon>Actinomycetes</taxon>
        <taxon>Propionibacteriales</taxon>
        <taxon>Nocardioidaceae</taxon>
        <taxon>Nocardioides</taxon>
    </lineage>
</organism>
<comment type="caution">
    <text evidence="3">The sequence shown here is derived from an EMBL/GenBank/DDBJ whole genome shotgun (WGS) entry which is preliminary data.</text>
</comment>
<dbReference type="Pfam" id="PF12728">
    <property type="entry name" value="HTH_17"/>
    <property type="match status" value="1"/>
</dbReference>
<feature type="domain" description="Helix-turn-helix" evidence="2">
    <location>
        <begin position="113"/>
        <end position="149"/>
    </location>
</feature>
<evidence type="ECO:0000313" key="4">
    <source>
        <dbReference type="Proteomes" id="UP001596098"/>
    </source>
</evidence>
<proteinExistence type="predicted"/>
<feature type="region of interest" description="Disordered" evidence="1">
    <location>
        <begin position="92"/>
        <end position="111"/>
    </location>
</feature>
<sequence length="160" mass="16998">MSVALELVRHAPAHGQGTVLPGLRSPTAEAAQVIRPHLMDGRVVAIIDGPELQHLAALAARTDSALQWRGQGALPWARDLEHAAGMAKSVGASVPLPEPRADRTPLAEQPWSSTAEAARLLGISERAVRKRITTGSLRGSKVAGRWLVNLIHSSTRNEGP</sequence>
<name>A0ABW1QYI7_9ACTN</name>
<reference evidence="4" key="1">
    <citation type="journal article" date="2019" name="Int. J. Syst. Evol. Microbiol.">
        <title>The Global Catalogue of Microorganisms (GCM) 10K type strain sequencing project: providing services to taxonomists for standard genome sequencing and annotation.</title>
        <authorList>
            <consortium name="The Broad Institute Genomics Platform"/>
            <consortium name="The Broad Institute Genome Sequencing Center for Infectious Disease"/>
            <person name="Wu L."/>
            <person name="Ma J."/>
        </authorList>
    </citation>
    <scope>NUCLEOTIDE SEQUENCE [LARGE SCALE GENOMIC DNA]</scope>
    <source>
        <strain evidence="4">DFY28</strain>
    </source>
</reference>